<dbReference type="OrthoDB" id="40048at2157"/>
<dbReference type="InterPro" id="IPR003593">
    <property type="entry name" value="AAA+_ATPase"/>
</dbReference>
<keyword evidence="1" id="KW-0813">Transport</keyword>
<dbReference type="Gene3D" id="3.40.50.300">
    <property type="entry name" value="P-loop containing nucleotide triphosphate hydrolases"/>
    <property type="match status" value="1"/>
</dbReference>
<dbReference type="Proteomes" id="UP000000641">
    <property type="component" value="Chromosome"/>
</dbReference>
<keyword evidence="2" id="KW-0547">Nucleotide-binding</keyword>
<dbReference type="InterPro" id="IPR027417">
    <property type="entry name" value="P-loop_NTPase"/>
</dbReference>
<dbReference type="RefSeq" id="WP_011753411.1">
    <property type="nucleotide sequence ID" value="NC_008698.1"/>
</dbReference>
<dbReference type="PANTHER" id="PTHR42939">
    <property type="entry name" value="ABC TRANSPORTER ATP-BINDING PROTEIN ALBC-RELATED"/>
    <property type="match status" value="1"/>
</dbReference>
<proteinExistence type="predicted"/>
<dbReference type="STRING" id="368408.Tpen_1751"/>
<keyword evidence="6" id="KW-1185">Reference proteome</keyword>
<dbReference type="KEGG" id="tpe:Tpen_1751"/>
<reference evidence="6" key="1">
    <citation type="journal article" date="2008" name="J. Bacteriol.">
        <title>Genome sequence of Thermofilum pendens reveals an exceptional loss of biosynthetic pathways without genome reduction.</title>
        <authorList>
            <person name="Anderson I."/>
            <person name="Rodriguez J."/>
            <person name="Susanti D."/>
            <person name="Porat I."/>
            <person name="Reich C."/>
            <person name="Ulrich L.E."/>
            <person name="Elkins J.G."/>
            <person name="Mavromatis K."/>
            <person name="Lykidis A."/>
            <person name="Kim E."/>
            <person name="Thompson L.S."/>
            <person name="Nolan M."/>
            <person name="Land M."/>
            <person name="Copeland A."/>
            <person name="Lapidus A."/>
            <person name="Lucas S."/>
            <person name="Detter C."/>
            <person name="Zhulin I.B."/>
            <person name="Olsen G.J."/>
            <person name="Whitman W."/>
            <person name="Mukhopadhyay B."/>
            <person name="Bristow J."/>
            <person name="Kyrpides N."/>
        </authorList>
    </citation>
    <scope>NUCLEOTIDE SEQUENCE [LARGE SCALE GENOMIC DNA]</scope>
    <source>
        <strain evidence="6">DSM 2475 / Hrk 5</strain>
    </source>
</reference>
<name>A1S116_THEPD</name>
<dbReference type="EMBL" id="CP000505">
    <property type="protein sequence ID" value="ABL79146.1"/>
    <property type="molecule type" value="Genomic_DNA"/>
</dbReference>
<feature type="domain" description="ABC transporter" evidence="4">
    <location>
        <begin position="2"/>
        <end position="229"/>
    </location>
</feature>
<evidence type="ECO:0000313" key="5">
    <source>
        <dbReference type="EMBL" id="ABL79146.1"/>
    </source>
</evidence>
<evidence type="ECO:0000259" key="4">
    <source>
        <dbReference type="PROSITE" id="PS50893"/>
    </source>
</evidence>
<dbReference type="AlphaFoldDB" id="A1S116"/>
<dbReference type="SMART" id="SM00382">
    <property type="entry name" value="AAA"/>
    <property type="match status" value="1"/>
</dbReference>
<dbReference type="EnsemblBacteria" id="ABL79146">
    <property type="protein sequence ID" value="ABL79146"/>
    <property type="gene ID" value="Tpen_1751"/>
</dbReference>
<dbReference type="SUPFAM" id="SSF52540">
    <property type="entry name" value="P-loop containing nucleoside triphosphate hydrolases"/>
    <property type="match status" value="1"/>
</dbReference>
<evidence type="ECO:0000256" key="1">
    <source>
        <dbReference type="ARBA" id="ARBA00022448"/>
    </source>
</evidence>
<evidence type="ECO:0000313" key="6">
    <source>
        <dbReference type="Proteomes" id="UP000000641"/>
    </source>
</evidence>
<gene>
    <name evidence="5" type="ordered locus">Tpen_1751</name>
</gene>
<dbReference type="CDD" id="cd03230">
    <property type="entry name" value="ABC_DR_subfamily_A"/>
    <property type="match status" value="1"/>
</dbReference>
<evidence type="ECO:0000256" key="3">
    <source>
        <dbReference type="ARBA" id="ARBA00022840"/>
    </source>
</evidence>
<dbReference type="PROSITE" id="PS50893">
    <property type="entry name" value="ABC_TRANSPORTER_2"/>
    <property type="match status" value="1"/>
</dbReference>
<dbReference type="InterPro" id="IPR003439">
    <property type="entry name" value="ABC_transporter-like_ATP-bd"/>
</dbReference>
<dbReference type="HOGENOM" id="CLU_000604_1_2_2"/>
<dbReference type="PANTHER" id="PTHR42939:SF1">
    <property type="entry name" value="ABC TRANSPORTER ATP-BINDING PROTEIN ALBC-RELATED"/>
    <property type="match status" value="1"/>
</dbReference>
<accession>A1S116</accession>
<sequence length="302" mass="32644">MIEFKGVVKKYGGFAALRGLDMHIPRGVTAGLVGPNGSGKTTTIKLAVGLLKKSGGEVRVLGLDPWYDGVELRRRVGVLHEKPLYPQDVTVRRLLEHLAGLRGLPAQEAVRVARLAGIEGYMERSVSSLSRGYLQRLGIAIALMGEPELLLLDEPTANLDPSARFEILGMLENLKKDLGVTMVISSHVLPELEKVCDYAVVLSGGVAVAQGSLLELARRFMATLELRIETRSPRLAASRLILSEAFLSVEVSDGLVVARVPGEKLREAEAVVEDLRRSGLAESWSVTSRSLGEVYEAVSRAG</sequence>
<dbReference type="InterPro" id="IPR051782">
    <property type="entry name" value="ABC_Transporter_VariousFunc"/>
</dbReference>
<dbReference type="Pfam" id="PF00005">
    <property type="entry name" value="ABC_tran"/>
    <property type="match status" value="1"/>
</dbReference>
<dbReference type="GeneID" id="4601776"/>
<evidence type="ECO:0000256" key="2">
    <source>
        <dbReference type="ARBA" id="ARBA00022741"/>
    </source>
</evidence>
<keyword evidence="3" id="KW-0067">ATP-binding</keyword>
<organism evidence="5 6">
    <name type="scientific">Thermofilum pendens (strain DSM 2475 / Hrk 5)</name>
    <dbReference type="NCBI Taxonomy" id="368408"/>
    <lineage>
        <taxon>Archaea</taxon>
        <taxon>Thermoproteota</taxon>
        <taxon>Thermoprotei</taxon>
        <taxon>Thermofilales</taxon>
        <taxon>Thermofilaceae</taxon>
        <taxon>Thermofilum</taxon>
    </lineage>
</organism>
<dbReference type="eggNOG" id="arCOG00194">
    <property type="taxonomic scope" value="Archaea"/>
</dbReference>
<dbReference type="GO" id="GO:0016887">
    <property type="term" value="F:ATP hydrolysis activity"/>
    <property type="evidence" value="ECO:0007669"/>
    <property type="project" value="InterPro"/>
</dbReference>
<protein>
    <submittedName>
        <fullName evidence="5">ABC transporter related</fullName>
    </submittedName>
</protein>
<dbReference type="GO" id="GO:0005524">
    <property type="term" value="F:ATP binding"/>
    <property type="evidence" value="ECO:0007669"/>
    <property type="project" value="UniProtKB-KW"/>
</dbReference>